<sequence length="915" mass="105535">MNFSFYQGGITNRFPTSNITLADLAALITSDRYKVVVLRLQAEQIEKNQKEIKKTIDYVTPGGTFHPYRQADHCQERSGLMVIDLDDVENLYETKIQLEQDPYARMIFVSPSGTGLKVLVAIETANEHKDYFNDLSFYFQREYNLKPDSSGSDISRACYLSHDPDLYYNEGSQVWKYRGLKPPKEKTKNLVSTENKKRSTTKANLKQIRALVEVIEANGLDITTDYGKEWLLIAFSMSTLGEEGRELFHRVSKQNPSYDEKETDAKFDNALEKSRFTNPAKFFSICQDYGLDITLGKGKKAKADGENATEAATEDEKQDDQPAGEKPQLVVKERPRRISTALSSVFYDQDEMTILVRSGKTLVTCCDGYFFFLRYVTEDEQENVSWIIEFQQLHTDQNFTLELTNKEFLSPDSFDEAIASRGLALNAGKAELKLIRTYNFQKWGVKKAVKVIRFGYHEQSNTYFFSNKAFNGQIIEPDENNIIHTNGKHVVLPSLNDDLDDRFILTPPPISFNQWYELYVKAYLWDNAFLPVCFYLTSLFRDIALAHKKIAPLLYVYGVAGTGKSSVLRSLTNLFGREQPEINLKADNTDAVVPKMLSIVSNGLVQFDEMTDDSKFQGMFQASYDNIGRMRTPDNARGKLDFESIDVKSMIMLTANHMPKYQPFLERCLFMINNNKKKTEDQRKNWEILQDLGKGGLAGISVELLHHRELIKAEYSKAYNTLLRKFKSLFPGGEIYERNFNNVTQLLTVAYILKVNGKIDLGMEECDEPDVLDAFAQIAYQQIIFQHRILSEKSALSEFVEMIQWLYDNNKIYEGVHFRFDGPNVMFRFSSIYTSFKQQYYFQYQQPAPTKDAIEEEIIQFETPAPREEIFKGIRFRDPDNPEEQKLKDKVNHSCVMTYTRLQERYGLDLMAKRT</sequence>
<comment type="caution">
    <text evidence="3">The sequence shown here is derived from an EMBL/GenBank/DDBJ whole genome shotgun (WGS) entry which is preliminary data.</text>
</comment>
<reference evidence="4" key="1">
    <citation type="submission" date="2018-02" db="EMBL/GenBank/DDBJ databases">
        <title>Genome sequencing of Solimonas sp. HR-BB.</title>
        <authorList>
            <person name="Lee Y."/>
            <person name="Jeon C.O."/>
        </authorList>
    </citation>
    <scope>NUCLEOTIDE SEQUENCE [LARGE SCALE GENOMIC DNA]</scope>
    <source>
        <strain evidence="4">HR-U</strain>
    </source>
</reference>
<evidence type="ECO:0000313" key="3">
    <source>
        <dbReference type="EMBL" id="PQA59141.1"/>
    </source>
</evidence>
<dbReference type="Proteomes" id="UP000239590">
    <property type="component" value="Unassembled WGS sequence"/>
</dbReference>
<keyword evidence="4" id="KW-1185">Reference proteome</keyword>
<dbReference type="GO" id="GO:0016817">
    <property type="term" value="F:hydrolase activity, acting on acid anhydrides"/>
    <property type="evidence" value="ECO:0007669"/>
    <property type="project" value="InterPro"/>
</dbReference>
<accession>A0A2S7IN27</accession>
<dbReference type="RefSeq" id="WP_104710409.1">
    <property type="nucleotide sequence ID" value="NZ_PTRA01000001.1"/>
</dbReference>
<name>A0A2S7IN27_9BACT</name>
<dbReference type="InterPro" id="IPR027417">
    <property type="entry name" value="P-loop_NTPase"/>
</dbReference>
<evidence type="ECO:0000313" key="4">
    <source>
        <dbReference type="Proteomes" id="UP000239590"/>
    </source>
</evidence>
<dbReference type="SUPFAM" id="SSF52540">
    <property type="entry name" value="P-loop containing nucleoside triphosphate hydrolases"/>
    <property type="match status" value="1"/>
</dbReference>
<dbReference type="Pfam" id="PF08800">
    <property type="entry name" value="BT4734-like_N"/>
    <property type="match status" value="1"/>
</dbReference>
<feature type="domain" description="BT4734-like N-terminal" evidence="2">
    <location>
        <begin position="52"/>
        <end position="168"/>
    </location>
</feature>
<proteinExistence type="predicted"/>
<dbReference type="InterPro" id="IPR014907">
    <property type="entry name" value="BT4734-like_N"/>
</dbReference>
<evidence type="ECO:0000256" key="1">
    <source>
        <dbReference type="SAM" id="MobiDB-lite"/>
    </source>
</evidence>
<evidence type="ECO:0000259" key="2">
    <source>
        <dbReference type="Pfam" id="PF08800"/>
    </source>
</evidence>
<organism evidence="3 4">
    <name type="scientific">Siphonobacter curvatus</name>
    <dbReference type="NCBI Taxonomy" id="2094562"/>
    <lineage>
        <taxon>Bacteria</taxon>
        <taxon>Pseudomonadati</taxon>
        <taxon>Bacteroidota</taxon>
        <taxon>Cytophagia</taxon>
        <taxon>Cytophagales</taxon>
        <taxon>Cytophagaceae</taxon>
        <taxon>Siphonobacter</taxon>
    </lineage>
</organism>
<feature type="region of interest" description="Disordered" evidence="1">
    <location>
        <begin position="304"/>
        <end position="329"/>
    </location>
</feature>
<dbReference type="EMBL" id="PTRA01000001">
    <property type="protein sequence ID" value="PQA59141.1"/>
    <property type="molecule type" value="Genomic_DNA"/>
</dbReference>
<gene>
    <name evidence="3" type="ORF">C5O19_05660</name>
</gene>
<dbReference type="OrthoDB" id="1068350at2"/>
<protein>
    <recommendedName>
        <fullName evidence="2">BT4734-like N-terminal domain-containing protein</fullName>
    </recommendedName>
</protein>
<dbReference type="AlphaFoldDB" id="A0A2S7IN27"/>